<dbReference type="PROSITE" id="PS50158">
    <property type="entry name" value="ZF_CCHC"/>
    <property type="match status" value="1"/>
</dbReference>
<organism evidence="4">
    <name type="scientific">Cladocopium goreaui</name>
    <dbReference type="NCBI Taxonomy" id="2562237"/>
    <lineage>
        <taxon>Eukaryota</taxon>
        <taxon>Sar</taxon>
        <taxon>Alveolata</taxon>
        <taxon>Dinophyceae</taxon>
        <taxon>Suessiales</taxon>
        <taxon>Symbiodiniaceae</taxon>
        <taxon>Cladocopium</taxon>
    </lineage>
</organism>
<dbReference type="EMBL" id="CAMXCT020003873">
    <property type="protein sequence ID" value="CAL1160026.1"/>
    <property type="molecule type" value="Genomic_DNA"/>
</dbReference>
<dbReference type="EMBL" id="CAMXCT030003873">
    <property type="protein sequence ID" value="CAL4793963.1"/>
    <property type="molecule type" value="Genomic_DNA"/>
</dbReference>
<feature type="domain" description="CCHC-type" evidence="3">
    <location>
        <begin position="320"/>
        <end position="335"/>
    </location>
</feature>
<dbReference type="AlphaFoldDB" id="A0A9P1DAB2"/>
<dbReference type="InterPro" id="IPR036875">
    <property type="entry name" value="Znf_CCHC_sf"/>
</dbReference>
<dbReference type="GO" id="GO:0006508">
    <property type="term" value="P:proteolysis"/>
    <property type="evidence" value="ECO:0007669"/>
    <property type="project" value="InterPro"/>
</dbReference>
<reference evidence="5" key="2">
    <citation type="submission" date="2024-04" db="EMBL/GenBank/DDBJ databases">
        <authorList>
            <person name="Chen Y."/>
            <person name="Shah S."/>
            <person name="Dougan E. K."/>
            <person name="Thang M."/>
            <person name="Chan C."/>
        </authorList>
    </citation>
    <scope>NUCLEOTIDE SEQUENCE [LARGE SCALE GENOMIC DNA]</scope>
</reference>
<dbReference type="Gene3D" id="4.10.60.10">
    <property type="entry name" value="Zinc finger, CCHC-type"/>
    <property type="match status" value="1"/>
</dbReference>
<dbReference type="SUPFAM" id="SSF57756">
    <property type="entry name" value="Retrovirus zinc finger-like domains"/>
    <property type="match status" value="1"/>
</dbReference>
<evidence type="ECO:0000256" key="2">
    <source>
        <dbReference type="SAM" id="MobiDB-lite"/>
    </source>
</evidence>
<gene>
    <name evidence="4" type="ORF">C1SCF055_LOCUS32270</name>
</gene>
<dbReference type="PROSITE" id="PS00141">
    <property type="entry name" value="ASP_PROTEASE"/>
    <property type="match status" value="1"/>
</dbReference>
<dbReference type="GO" id="GO:0004190">
    <property type="term" value="F:aspartic-type endopeptidase activity"/>
    <property type="evidence" value="ECO:0007669"/>
    <property type="project" value="InterPro"/>
</dbReference>
<reference evidence="4" key="1">
    <citation type="submission" date="2022-10" db="EMBL/GenBank/DDBJ databases">
        <authorList>
            <person name="Chen Y."/>
            <person name="Dougan E. K."/>
            <person name="Chan C."/>
            <person name="Rhodes N."/>
            <person name="Thang M."/>
        </authorList>
    </citation>
    <scope>NUCLEOTIDE SEQUENCE</scope>
</reference>
<protein>
    <submittedName>
        <fullName evidence="6">CCHC-type domain-containing protein</fullName>
    </submittedName>
</protein>
<evidence type="ECO:0000259" key="3">
    <source>
        <dbReference type="PROSITE" id="PS50158"/>
    </source>
</evidence>
<evidence type="ECO:0000313" key="7">
    <source>
        <dbReference type="Proteomes" id="UP001152797"/>
    </source>
</evidence>
<keyword evidence="7" id="KW-1185">Reference proteome</keyword>
<sequence length="857" mass="97850">MSSTSGKDQDPIDWKYPYWDGDWLTFQDYALRVELKADATKPEELEQLGPRLAGNLVGKAFESIVDISRPDLKTKTGWKFLLQHLEKKRGKEKVDILGDSFTDFFIRKDAQRRDGEELSDYALRFTSLVRKLDRALKESGAEGKIPQELYGWFLLNVYMRMEASDVANVRGRADSYRLEHVLQALNRMWSGGGLSVKDAEKKRRNGGQTFMMDHLDEEEEETYETEEIYVNEEDNYEMVAAAEWFHEINAAFMENPDDEQIFASYQEARMARGYYPVKNPNQNFTSKGQKGKGFGKNYGKGKGSSGNGKHVTFDHSNKTCLRCGKLGHIAQNCPQRPQNTPGTSHGNNGKIGFVGTVFMNQGEVDDSGDYWTIDYQLGQCHRHHVQPRKRLYLPEEGKCPISCEMLENRRTTEMQFDVGEGKNQIHDEWDQESAAYLTTSRRWRGTTTFYFAAVEKGEINFSDDKQAEQESHEDEPTKAEDTEEVYGIHGRHPLLGKAILDSGATDSIIGVDTLQDLAGVYEDMGFKPEKEIEVDRSVHKNFIFGNNQSSSALGLSHINAGLCGKEINVQAHVVEGATPFLLSSKFLYDTKATINFRTGMAVFKAISDEHVKLERSPGHHLLLPVTAFGGNGKVLQAMQADQRDEHVKEMSEEGEEDQQEEQPVIDLDGSQEMEEQEGGLEKNKQCLPNFLDQERIHPETHMATHNKDLKQLFEAVVKKKQGQKELDLEHLPLAEYGEMKMTVGERYKGVAFKEIYNDQGYNKWVVDHYQEDGRDSFKSGDLPLKSKTLKKEVNPAKETPDETMSINKRIHQEEESEMGSHWTRVEEVESEVIQMKHRLSNMENMMEKFLHHIQDKQ</sequence>
<feature type="compositionally biased region" description="Basic and acidic residues" evidence="2">
    <location>
        <begin position="641"/>
        <end position="651"/>
    </location>
</feature>
<dbReference type="EMBL" id="CAMXCT010003873">
    <property type="protein sequence ID" value="CAI4006651.1"/>
    <property type="molecule type" value="Genomic_DNA"/>
</dbReference>
<keyword evidence="1" id="KW-0862">Zinc</keyword>
<keyword evidence="1" id="KW-0479">Metal-binding</keyword>
<dbReference type="InterPro" id="IPR001969">
    <property type="entry name" value="Aspartic_peptidase_AS"/>
</dbReference>
<feature type="region of interest" description="Disordered" evidence="2">
    <location>
        <begin position="641"/>
        <end position="665"/>
    </location>
</feature>
<accession>A0A9P1DAB2</accession>
<feature type="region of interest" description="Disordered" evidence="2">
    <location>
        <begin position="279"/>
        <end position="309"/>
    </location>
</feature>
<dbReference type="GO" id="GO:0003676">
    <property type="term" value="F:nucleic acid binding"/>
    <property type="evidence" value="ECO:0007669"/>
    <property type="project" value="InterPro"/>
</dbReference>
<evidence type="ECO:0000313" key="4">
    <source>
        <dbReference type="EMBL" id="CAI4006651.1"/>
    </source>
</evidence>
<dbReference type="InterPro" id="IPR001878">
    <property type="entry name" value="Znf_CCHC"/>
</dbReference>
<evidence type="ECO:0000313" key="6">
    <source>
        <dbReference type="EMBL" id="CAL4793963.1"/>
    </source>
</evidence>
<evidence type="ECO:0000313" key="5">
    <source>
        <dbReference type="EMBL" id="CAL1160026.1"/>
    </source>
</evidence>
<name>A0A9P1DAB2_9DINO</name>
<comment type="caution">
    <text evidence="4">The sequence shown here is derived from an EMBL/GenBank/DDBJ whole genome shotgun (WGS) entry which is preliminary data.</text>
</comment>
<dbReference type="GO" id="GO:0008270">
    <property type="term" value="F:zinc ion binding"/>
    <property type="evidence" value="ECO:0007669"/>
    <property type="project" value="UniProtKB-KW"/>
</dbReference>
<feature type="compositionally biased region" description="Gly residues" evidence="2">
    <location>
        <begin position="291"/>
        <end position="306"/>
    </location>
</feature>
<keyword evidence="1" id="KW-0863">Zinc-finger</keyword>
<dbReference type="Proteomes" id="UP001152797">
    <property type="component" value="Unassembled WGS sequence"/>
</dbReference>
<dbReference type="SMART" id="SM00343">
    <property type="entry name" value="ZnF_C2HC"/>
    <property type="match status" value="1"/>
</dbReference>
<proteinExistence type="predicted"/>
<evidence type="ECO:0000256" key="1">
    <source>
        <dbReference type="PROSITE-ProRule" id="PRU00047"/>
    </source>
</evidence>